<dbReference type="Gene3D" id="3.40.630.30">
    <property type="match status" value="1"/>
</dbReference>
<name>A0A6S6TRV9_9BACT</name>
<reference evidence="1" key="1">
    <citation type="submission" date="2020-01" db="EMBL/GenBank/DDBJ databases">
        <authorList>
            <person name="Meier V. D."/>
            <person name="Meier V D."/>
        </authorList>
    </citation>
    <scope>NUCLEOTIDE SEQUENCE</scope>
    <source>
        <strain evidence="1">HLG_WM_MAG_01</strain>
    </source>
</reference>
<protein>
    <recommendedName>
        <fullName evidence="2">UDP-4-amino-4, 6-dideoxy-N-acetyl-beta-L-altrosamine N-acetyltransferase</fullName>
    </recommendedName>
</protein>
<sequence length="166" mass="20037">MKQSIEYYENYSFKNYIDLSYEEKVISLDFRNKNKAWMINTKEISLEDHLIWCDKLKDNINQIYYLVFKDDIPFMAIDYHHINYNKKEAYWGYFLGLDAYKSEVLKVEKIIIDIAFNKLGFKKLLCVNDINNHVVNIHKFFGFKEDGVIQINGRDFLKMYLINKKD</sequence>
<organism evidence="1">
    <name type="scientific">uncultured Sulfurovum sp</name>
    <dbReference type="NCBI Taxonomy" id="269237"/>
    <lineage>
        <taxon>Bacteria</taxon>
        <taxon>Pseudomonadati</taxon>
        <taxon>Campylobacterota</taxon>
        <taxon>Epsilonproteobacteria</taxon>
        <taxon>Campylobacterales</taxon>
        <taxon>Sulfurovaceae</taxon>
        <taxon>Sulfurovum</taxon>
        <taxon>environmental samples</taxon>
    </lineage>
</organism>
<dbReference type="AlphaFoldDB" id="A0A6S6TRV9"/>
<evidence type="ECO:0000313" key="1">
    <source>
        <dbReference type="EMBL" id="CAA6825481.1"/>
    </source>
</evidence>
<dbReference type="EMBL" id="CACVAS010000129">
    <property type="protein sequence ID" value="CAA6825481.1"/>
    <property type="molecule type" value="Genomic_DNA"/>
</dbReference>
<evidence type="ECO:0008006" key="2">
    <source>
        <dbReference type="Google" id="ProtNLM"/>
    </source>
</evidence>
<gene>
    <name evidence="1" type="ORF">HELGO_WM22226</name>
</gene>
<proteinExistence type="predicted"/>
<accession>A0A6S6TRV9</accession>